<dbReference type="Gene3D" id="3.40.50.150">
    <property type="entry name" value="Vaccinia Virus protein VP39"/>
    <property type="match status" value="1"/>
</dbReference>
<dbReference type="GO" id="GO:0032259">
    <property type="term" value="P:methylation"/>
    <property type="evidence" value="ECO:0007669"/>
    <property type="project" value="UniProtKB-KW"/>
</dbReference>
<name>A0ABQ1C5N7_9MYCO</name>
<proteinExistence type="predicted"/>
<dbReference type="InterPro" id="IPR041698">
    <property type="entry name" value="Methyltransf_25"/>
</dbReference>
<evidence type="ECO:0000256" key="1">
    <source>
        <dbReference type="ARBA" id="ARBA00022603"/>
    </source>
</evidence>
<evidence type="ECO:0000313" key="6">
    <source>
        <dbReference type="Proteomes" id="UP000465240"/>
    </source>
</evidence>
<dbReference type="CDD" id="cd02440">
    <property type="entry name" value="AdoMet_MTases"/>
    <property type="match status" value="1"/>
</dbReference>
<dbReference type="PANTHER" id="PTHR43464">
    <property type="entry name" value="METHYLTRANSFERASE"/>
    <property type="match status" value="1"/>
</dbReference>
<gene>
    <name evidence="5" type="ORF">MPRG_25540</name>
</gene>
<keyword evidence="6" id="KW-1185">Reference proteome</keyword>
<dbReference type="GO" id="GO:0008168">
    <property type="term" value="F:methyltransferase activity"/>
    <property type="evidence" value="ECO:0007669"/>
    <property type="project" value="UniProtKB-KW"/>
</dbReference>
<dbReference type="InterPro" id="IPR029063">
    <property type="entry name" value="SAM-dependent_MTases_sf"/>
</dbReference>
<dbReference type="SUPFAM" id="SSF53335">
    <property type="entry name" value="S-adenosyl-L-methionine-dependent methyltransferases"/>
    <property type="match status" value="1"/>
</dbReference>
<dbReference type="EMBL" id="BLKX01000001">
    <property type="protein sequence ID" value="GFG79278.1"/>
    <property type="molecule type" value="Genomic_DNA"/>
</dbReference>
<reference evidence="5 6" key="1">
    <citation type="journal article" date="2019" name="Emerg. Microbes Infect.">
        <title>Comprehensive subspecies identification of 175 nontuberculous mycobacteria species based on 7547 genomic profiles.</title>
        <authorList>
            <person name="Matsumoto Y."/>
            <person name="Kinjo T."/>
            <person name="Motooka D."/>
            <person name="Nabeya D."/>
            <person name="Jung N."/>
            <person name="Uechi K."/>
            <person name="Horii T."/>
            <person name="Iida T."/>
            <person name="Fujita J."/>
            <person name="Nakamura S."/>
        </authorList>
    </citation>
    <scope>NUCLEOTIDE SEQUENCE [LARGE SCALE GENOMIC DNA]</scope>
    <source>
        <strain evidence="5 6">JCM 18565</strain>
    </source>
</reference>
<comment type="caution">
    <text evidence="5">The sequence shown here is derived from an EMBL/GenBank/DDBJ whole genome shotgun (WGS) entry which is preliminary data.</text>
</comment>
<protein>
    <submittedName>
        <fullName evidence="5">SAM-dependent methyltransferase</fullName>
    </submittedName>
</protein>
<keyword evidence="1 5" id="KW-0489">Methyltransferase</keyword>
<evidence type="ECO:0000256" key="3">
    <source>
        <dbReference type="ARBA" id="ARBA00022691"/>
    </source>
</evidence>
<dbReference type="Proteomes" id="UP000465240">
    <property type="component" value="Unassembled WGS sequence"/>
</dbReference>
<dbReference type="Pfam" id="PF13649">
    <property type="entry name" value="Methyltransf_25"/>
    <property type="match status" value="1"/>
</dbReference>
<evidence type="ECO:0000313" key="5">
    <source>
        <dbReference type="EMBL" id="GFG79278.1"/>
    </source>
</evidence>
<dbReference type="PANTHER" id="PTHR43464:SF19">
    <property type="entry name" value="UBIQUINONE BIOSYNTHESIS O-METHYLTRANSFERASE, MITOCHONDRIAL"/>
    <property type="match status" value="1"/>
</dbReference>
<evidence type="ECO:0000256" key="2">
    <source>
        <dbReference type="ARBA" id="ARBA00022679"/>
    </source>
</evidence>
<keyword evidence="3" id="KW-0949">S-adenosyl-L-methionine</keyword>
<sequence>MTTAAGSAASSLGPVSEHDRRRWDERYARSRPLAVDSVPPPNFLEPFTDLIPTQGRALDVACGQGLGSVWLAQHGLDVWGVDISGVAIAQARELAQGYGVHERCRFDVGDLDDGLPAGPPVDVLLCNNFRDPRLHQALVERLAPGGLLAIRTLSEVGAGPGPFRAAAGELSSAFGGLEPVAAGEADGHAWLLARALR</sequence>
<feature type="domain" description="Methyltransferase" evidence="4">
    <location>
        <begin position="58"/>
        <end position="146"/>
    </location>
</feature>
<evidence type="ECO:0000259" key="4">
    <source>
        <dbReference type="Pfam" id="PF13649"/>
    </source>
</evidence>
<organism evidence="5 6">
    <name type="scientific">Mycobacterium paragordonae</name>
    <dbReference type="NCBI Taxonomy" id="1389713"/>
    <lineage>
        <taxon>Bacteria</taxon>
        <taxon>Bacillati</taxon>
        <taxon>Actinomycetota</taxon>
        <taxon>Actinomycetes</taxon>
        <taxon>Mycobacteriales</taxon>
        <taxon>Mycobacteriaceae</taxon>
        <taxon>Mycobacterium</taxon>
    </lineage>
</organism>
<keyword evidence="2" id="KW-0808">Transferase</keyword>
<accession>A0ABQ1C5N7</accession>